<protein>
    <submittedName>
        <fullName evidence="1">Uncharacterized protein</fullName>
    </submittedName>
</protein>
<evidence type="ECO:0000313" key="1">
    <source>
        <dbReference type="EMBL" id="CCD46461.1"/>
    </source>
</evidence>
<sequence length="99" mass="11202">MLRETSKSIFTVTHGFHPPANIAWKLSIRPLEVVILALDNDATGDWPWGFTQPDRVSMSKSRAAEYFERVINLFHQDPTFKYFPCTQETERDGGGSGQG</sequence>
<accession>G2Y1C1</accession>
<dbReference type="HOGENOM" id="CLU_2320050_0_0_1"/>
<gene>
    <name evidence="1" type="ORF">BofuT4_P040720.1</name>
</gene>
<dbReference type="InParanoid" id="G2Y1C1"/>
<dbReference type="Proteomes" id="UP000008177">
    <property type="component" value="Unplaced contigs"/>
</dbReference>
<name>G2Y1C1_BOTF4</name>
<evidence type="ECO:0000313" key="2">
    <source>
        <dbReference type="Proteomes" id="UP000008177"/>
    </source>
</evidence>
<dbReference type="AlphaFoldDB" id="G2Y1C1"/>
<organism evidence="1 2">
    <name type="scientific">Botryotinia fuckeliana (strain T4)</name>
    <name type="common">Noble rot fungus</name>
    <name type="synonym">Botrytis cinerea</name>
    <dbReference type="NCBI Taxonomy" id="999810"/>
    <lineage>
        <taxon>Eukaryota</taxon>
        <taxon>Fungi</taxon>
        <taxon>Dikarya</taxon>
        <taxon>Ascomycota</taxon>
        <taxon>Pezizomycotina</taxon>
        <taxon>Leotiomycetes</taxon>
        <taxon>Helotiales</taxon>
        <taxon>Sclerotiniaceae</taxon>
        <taxon>Botrytis</taxon>
    </lineage>
</organism>
<dbReference type="EMBL" id="FQ790282">
    <property type="protein sequence ID" value="CCD46461.1"/>
    <property type="molecule type" value="Genomic_DNA"/>
</dbReference>
<reference evidence="2" key="1">
    <citation type="journal article" date="2011" name="PLoS Genet.">
        <title>Genomic analysis of the necrotrophic fungal pathogens Sclerotinia sclerotiorum and Botrytis cinerea.</title>
        <authorList>
            <person name="Amselem J."/>
            <person name="Cuomo C.A."/>
            <person name="van Kan J.A."/>
            <person name="Viaud M."/>
            <person name="Benito E.P."/>
            <person name="Couloux A."/>
            <person name="Coutinho P.M."/>
            <person name="de Vries R.P."/>
            <person name="Dyer P.S."/>
            <person name="Fillinger S."/>
            <person name="Fournier E."/>
            <person name="Gout L."/>
            <person name="Hahn M."/>
            <person name="Kohn L."/>
            <person name="Lapalu N."/>
            <person name="Plummer K.M."/>
            <person name="Pradier J.M."/>
            <person name="Quevillon E."/>
            <person name="Sharon A."/>
            <person name="Simon A."/>
            <person name="ten Have A."/>
            <person name="Tudzynski B."/>
            <person name="Tudzynski P."/>
            <person name="Wincker P."/>
            <person name="Andrew M."/>
            <person name="Anthouard V."/>
            <person name="Beever R.E."/>
            <person name="Beffa R."/>
            <person name="Benoit I."/>
            <person name="Bouzid O."/>
            <person name="Brault B."/>
            <person name="Chen Z."/>
            <person name="Choquer M."/>
            <person name="Collemare J."/>
            <person name="Cotton P."/>
            <person name="Danchin E.G."/>
            <person name="Da Silva C."/>
            <person name="Gautier A."/>
            <person name="Giraud C."/>
            <person name="Giraud T."/>
            <person name="Gonzalez C."/>
            <person name="Grossetete S."/>
            <person name="Guldener U."/>
            <person name="Henrissat B."/>
            <person name="Howlett B.J."/>
            <person name="Kodira C."/>
            <person name="Kretschmer M."/>
            <person name="Lappartient A."/>
            <person name="Leroch M."/>
            <person name="Levis C."/>
            <person name="Mauceli E."/>
            <person name="Neuveglise C."/>
            <person name="Oeser B."/>
            <person name="Pearson M."/>
            <person name="Poulain J."/>
            <person name="Poussereau N."/>
            <person name="Quesneville H."/>
            <person name="Rascle C."/>
            <person name="Schumacher J."/>
            <person name="Segurens B."/>
            <person name="Sexton A."/>
            <person name="Silva E."/>
            <person name="Sirven C."/>
            <person name="Soanes D.M."/>
            <person name="Talbot N.J."/>
            <person name="Templeton M."/>
            <person name="Yandava C."/>
            <person name="Yarden O."/>
            <person name="Zeng Q."/>
            <person name="Rollins J.A."/>
            <person name="Lebrun M.H."/>
            <person name="Dickman M."/>
        </authorList>
    </citation>
    <scope>NUCLEOTIDE SEQUENCE [LARGE SCALE GENOMIC DNA]</scope>
    <source>
        <strain evidence="2">T4</strain>
    </source>
</reference>
<proteinExistence type="predicted"/>